<feature type="compositionally biased region" description="Pro residues" evidence="11">
    <location>
        <begin position="505"/>
        <end position="518"/>
    </location>
</feature>
<dbReference type="SUPFAM" id="SSF47095">
    <property type="entry name" value="HMG-box"/>
    <property type="match status" value="1"/>
</dbReference>
<feature type="domain" description="Maelstrom" evidence="13">
    <location>
        <begin position="139"/>
        <end position="343"/>
    </location>
</feature>
<evidence type="ECO:0000313" key="15">
    <source>
        <dbReference type="Proteomes" id="UP000594262"/>
    </source>
</evidence>
<evidence type="ECO:0000259" key="12">
    <source>
        <dbReference type="Pfam" id="PF09011"/>
    </source>
</evidence>
<evidence type="ECO:0000256" key="11">
    <source>
        <dbReference type="SAM" id="MobiDB-lite"/>
    </source>
</evidence>
<dbReference type="GO" id="GO:0007140">
    <property type="term" value="P:male meiotic nuclear division"/>
    <property type="evidence" value="ECO:0007669"/>
    <property type="project" value="TreeGrafter"/>
</dbReference>
<keyword evidence="5" id="KW-0963">Cytoplasm</keyword>
<keyword evidence="6" id="KW-0221">Differentiation</keyword>
<reference evidence="14" key="1">
    <citation type="submission" date="2021-01" db="UniProtKB">
        <authorList>
            <consortium name="EnsemblMetazoa"/>
        </authorList>
    </citation>
    <scope>IDENTIFICATION</scope>
</reference>
<keyword evidence="4" id="KW-0217">Developmental protein</keyword>
<dbReference type="Pfam" id="PF13017">
    <property type="entry name" value="Maelstrom"/>
    <property type="match status" value="1"/>
</dbReference>
<evidence type="ECO:0000256" key="10">
    <source>
        <dbReference type="ARBA" id="ARBA00023254"/>
    </source>
</evidence>
<feature type="compositionally biased region" description="Low complexity" evidence="11">
    <location>
        <begin position="447"/>
        <end position="457"/>
    </location>
</feature>
<feature type="domain" description="HMG box" evidence="12">
    <location>
        <begin position="8"/>
        <end position="63"/>
    </location>
</feature>
<dbReference type="GO" id="GO:0043565">
    <property type="term" value="F:sequence-specific DNA binding"/>
    <property type="evidence" value="ECO:0007669"/>
    <property type="project" value="TreeGrafter"/>
</dbReference>
<dbReference type="GO" id="GO:0005634">
    <property type="term" value="C:nucleus"/>
    <property type="evidence" value="ECO:0007669"/>
    <property type="project" value="UniProtKB-SubCell"/>
</dbReference>
<keyword evidence="9" id="KW-0539">Nucleus</keyword>
<comment type="similarity">
    <text evidence="3">Belongs to the maelstrom family.</text>
</comment>
<dbReference type="GO" id="GO:0034587">
    <property type="term" value="P:piRNA processing"/>
    <property type="evidence" value="ECO:0007669"/>
    <property type="project" value="TreeGrafter"/>
</dbReference>
<evidence type="ECO:0000256" key="1">
    <source>
        <dbReference type="ARBA" id="ARBA00004123"/>
    </source>
</evidence>
<evidence type="ECO:0000256" key="5">
    <source>
        <dbReference type="ARBA" id="ARBA00022490"/>
    </source>
</evidence>
<dbReference type="GO" id="GO:0007283">
    <property type="term" value="P:spermatogenesis"/>
    <property type="evidence" value="ECO:0007669"/>
    <property type="project" value="TreeGrafter"/>
</dbReference>
<feature type="compositionally biased region" description="Polar residues" evidence="11">
    <location>
        <begin position="487"/>
        <end position="504"/>
    </location>
</feature>
<evidence type="ECO:0008006" key="16">
    <source>
        <dbReference type="Google" id="ProtNLM"/>
    </source>
</evidence>
<comment type="subcellular location">
    <subcellularLocation>
        <location evidence="2">Cytoplasm</location>
    </subcellularLocation>
    <subcellularLocation>
        <location evidence="1">Nucleus</location>
    </subcellularLocation>
</comment>
<evidence type="ECO:0000256" key="2">
    <source>
        <dbReference type="ARBA" id="ARBA00004496"/>
    </source>
</evidence>
<keyword evidence="10" id="KW-0469">Meiosis</keyword>
<dbReference type="InterPro" id="IPR024970">
    <property type="entry name" value="Maelstrom"/>
</dbReference>
<keyword evidence="15" id="KW-1185">Reference proteome</keyword>
<organism evidence="14 15">
    <name type="scientific">Clytia hemisphaerica</name>
    <dbReference type="NCBI Taxonomy" id="252671"/>
    <lineage>
        <taxon>Eukaryota</taxon>
        <taxon>Metazoa</taxon>
        <taxon>Cnidaria</taxon>
        <taxon>Hydrozoa</taxon>
        <taxon>Hydroidolina</taxon>
        <taxon>Leptothecata</taxon>
        <taxon>Obeliida</taxon>
        <taxon>Clytiidae</taxon>
        <taxon>Clytia</taxon>
    </lineage>
</organism>
<dbReference type="GO" id="GO:0045892">
    <property type="term" value="P:negative regulation of DNA-templated transcription"/>
    <property type="evidence" value="ECO:0007669"/>
    <property type="project" value="TreeGrafter"/>
</dbReference>
<feature type="compositionally biased region" description="Polar residues" evidence="11">
    <location>
        <begin position="532"/>
        <end position="544"/>
    </location>
</feature>
<evidence type="ECO:0000256" key="9">
    <source>
        <dbReference type="ARBA" id="ARBA00023242"/>
    </source>
</evidence>
<evidence type="ECO:0000256" key="3">
    <source>
        <dbReference type="ARBA" id="ARBA00007057"/>
    </source>
</evidence>
<evidence type="ECO:0000313" key="14">
    <source>
        <dbReference type="EnsemblMetazoa" id="CLYHEMP017286.1"/>
    </source>
</evidence>
<dbReference type="Pfam" id="PF09011">
    <property type="entry name" value="HMG_box_2"/>
    <property type="match status" value="1"/>
</dbReference>
<dbReference type="GO" id="GO:0060964">
    <property type="term" value="P:regulation of miRNA-mediated gene silencing"/>
    <property type="evidence" value="ECO:0007669"/>
    <property type="project" value="InterPro"/>
</dbReference>
<dbReference type="RefSeq" id="XP_066933412.1">
    <property type="nucleotide sequence ID" value="XM_067077311.1"/>
</dbReference>
<evidence type="ECO:0000256" key="6">
    <source>
        <dbReference type="ARBA" id="ARBA00022782"/>
    </source>
</evidence>
<dbReference type="InterPro" id="IPR036910">
    <property type="entry name" value="HMG_box_dom_sf"/>
</dbReference>
<feature type="region of interest" description="Disordered" evidence="11">
    <location>
        <begin position="356"/>
        <end position="399"/>
    </location>
</feature>
<evidence type="ECO:0000259" key="13">
    <source>
        <dbReference type="Pfam" id="PF13017"/>
    </source>
</evidence>
<protein>
    <recommendedName>
        <fullName evidence="16">HMG box domain-containing protein</fullName>
    </recommendedName>
</protein>
<dbReference type="EnsemblMetazoa" id="CLYHEMT017286.1">
    <property type="protein sequence ID" value="CLYHEMP017286.1"/>
    <property type="gene ID" value="CLYHEMG017286"/>
</dbReference>
<evidence type="ECO:0000256" key="4">
    <source>
        <dbReference type="ARBA" id="ARBA00022473"/>
    </source>
</evidence>
<dbReference type="InterPro" id="IPR039259">
    <property type="entry name" value="Protein_maelstrom"/>
</dbReference>
<dbReference type="AlphaFoldDB" id="A0A7M5X3M5"/>
<dbReference type="OrthoDB" id="24555at2759"/>
<name>A0A7M5X3M5_9CNID</name>
<sequence length="570" mass="64454">MPSKKSNQNKPNGFVLYANEIKNQLLKEGHSIRNMPDLIATASPKWQQLPDDEREYYKEKAKWEWDNRHTTGKFQSRSRNHFDNTGAPVTERVDLVRVMEVKREKERQEVFMSFLPERGVLDQKFYFVSFICLLEEPTFQPIEVAATEFSLLGGRERSFHRHLNPGPIPQGYRFKAQQHSDLTHKLPLTGKMQLGDDYTKIYDELFHFLSKGGRHIPPIHVKMSECERVEECLKWLATNAGRANHLKRVYELEGLMLDLDAHLRGEPQNLMQMKQPATDILNSSVFDYDQGSRCEFHEDEMNETDTKHCALGQANRYCFCLADYFCTNHEIQITDRHLPPKQNDVCYTVIPSKDAVKQRRQQQQHQMSPRFQNGGGGATWGGNSVGGYSTPGSSIGGSDDLAARVAEKLRLEENNRMMAHQQFVDEEEAARTKEEEQKKRWAALRGSPNKQQNNAQPSNPPPAASRGRGRGRGAAAIQNLRRPGEKASTSPTMEQPNGFSSNPSIRPPPGFSAGPPPGFSGAPIGRGRGTQLHIQQIDNTINSQDEQKWAGSTRAPSAAEAPRPPRAWMS</sequence>
<dbReference type="GeneID" id="136821077"/>
<dbReference type="Proteomes" id="UP000594262">
    <property type="component" value="Unplaced"/>
</dbReference>
<dbReference type="PANTHER" id="PTHR21358:SF4">
    <property type="entry name" value="PROTEIN MAELSTROM HOMOLOG"/>
    <property type="match status" value="1"/>
</dbReference>
<evidence type="ECO:0000256" key="7">
    <source>
        <dbReference type="ARBA" id="ARBA00023125"/>
    </source>
</evidence>
<keyword evidence="8" id="KW-0943">RNA-mediated gene silencing</keyword>
<accession>A0A7M5X3M5</accession>
<dbReference type="GO" id="GO:0043186">
    <property type="term" value="C:P granule"/>
    <property type="evidence" value="ECO:0007669"/>
    <property type="project" value="TreeGrafter"/>
</dbReference>
<dbReference type="PANTHER" id="PTHR21358">
    <property type="entry name" value="PROTEIN MAELSTROM HOMOLOG"/>
    <property type="match status" value="1"/>
</dbReference>
<feature type="region of interest" description="Disordered" evidence="11">
    <location>
        <begin position="420"/>
        <end position="570"/>
    </location>
</feature>
<evidence type="ECO:0000256" key="8">
    <source>
        <dbReference type="ARBA" id="ARBA00023158"/>
    </source>
</evidence>
<feature type="compositionally biased region" description="Basic and acidic residues" evidence="11">
    <location>
        <begin position="429"/>
        <end position="439"/>
    </location>
</feature>
<dbReference type="Gene3D" id="1.10.30.10">
    <property type="entry name" value="High mobility group box domain"/>
    <property type="match status" value="1"/>
</dbReference>
<proteinExistence type="inferred from homology"/>
<dbReference type="GO" id="GO:0030154">
    <property type="term" value="P:cell differentiation"/>
    <property type="evidence" value="ECO:0007669"/>
    <property type="project" value="UniProtKB-KW"/>
</dbReference>
<keyword evidence="7" id="KW-0238">DNA-binding</keyword>
<dbReference type="InterPro" id="IPR009071">
    <property type="entry name" value="HMG_box_dom"/>
</dbReference>
<feature type="compositionally biased region" description="Gly residues" evidence="11">
    <location>
        <begin position="373"/>
        <end position="385"/>
    </location>
</feature>